<proteinExistence type="inferred from homology"/>
<comment type="pathway">
    <text evidence="6">tRNA modification; archaeosine-tRNA biosynthesis.</text>
</comment>
<dbReference type="InterPro" id="IPR004804">
    <property type="entry name" value="TgtA"/>
</dbReference>
<keyword evidence="1 6" id="KW-0328">Glycosyltransferase</keyword>
<dbReference type="HOGENOM" id="CLU_030083_0_0_2"/>
<evidence type="ECO:0000313" key="8">
    <source>
        <dbReference type="EMBL" id="AIF85336.1"/>
    </source>
</evidence>
<comment type="cofactor">
    <cofactor evidence="6">
        <name>Zn(2+)</name>
        <dbReference type="ChEBI" id="CHEBI:29105"/>
    </cofactor>
    <text evidence="6">Binds 1 zinc ion per subunit.</text>
</comment>
<comment type="similarity">
    <text evidence="6">Belongs to the archaeosine tRNA-ribosyltransferase family.</text>
</comment>
<dbReference type="GO" id="GO:0005737">
    <property type="term" value="C:cytoplasm"/>
    <property type="evidence" value="ECO:0007669"/>
    <property type="project" value="TreeGrafter"/>
</dbReference>
<keyword evidence="3 6" id="KW-0819">tRNA processing</keyword>
<dbReference type="GO" id="GO:0016763">
    <property type="term" value="F:pentosyltransferase activity"/>
    <property type="evidence" value="ECO:0007669"/>
    <property type="project" value="UniProtKB-UniRule"/>
</dbReference>
<evidence type="ECO:0000256" key="5">
    <source>
        <dbReference type="ARBA" id="ARBA00022833"/>
    </source>
</evidence>
<dbReference type="HAMAP" id="MF_01634">
    <property type="entry name" value="TgtA_arch"/>
    <property type="match status" value="1"/>
</dbReference>
<dbReference type="GO" id="GO:0008270">
    <property type="term" value="F:zinc ion binding"/>
    <property type="evidence" value="ECO:0007669"/>
    <property type="project" value="UniProtKB-UniRule"/>
</dbReference>
<accession>A0A075MUJ6</accession>
<feature type="active site" description="Nucleophile" evidence="6">
    <location>
        <position position="87"/>
    </location>
</feature>
<evidence type="ECO:0000256" key="2">
    <source>
        <dbReference type="ARBA" id="ARBA00022679"/>
    </source>
</evidence>
<dbReference type="GeneID" id="41598959"/>
<dbReference type="InterPro" id="IPR002616">
    <property type="entry name" value="tRNA_ribo_trans-like"/>
</dbReference>
<dbReference type="Gene3D" id="3.40.50.10630">
    <property type="entry name" value="Uracil-DNA glycosylase-like"/>
    <property type="match status" value="1"/>
</dbReference>
<dbReference type="InterPro" id="IPR036511">
    <property type="entry name" value="TGT-like_sf"/>
</dbReference>
<dbReference type="PANTHER" id="PTHR46499">
    <property type="entry name" value="QUEUINE TRNA-RIBOSYLTRANSFERASE"/>
    <property type="match status" value="1"/>
</dbReference>
<dbReference type="EC" id="2.4.2.48" evidence="6"/>
<evidence type="ECO:0000256" key="6">
    <source>
        <dbReference type="HAMAP-Rule" id="MF_01634"/>
    </source>
</evidence>
<keyword evidence="4 6" id="KW-0479">Metal-binding</keyword>
<gene>
    <name evidence="6" type="primary">tgtA</name>
    <name evidence="8" type="ORF">NTE_03307</name>
</gene>
<dbReference type="OrthoDB" id="6871at2157"/>
<feature type="binding site" evidence="6">
    <location>
        <position position="279"/>
    </location>
    <ligand>
        <name>Zn(2+)</name>
        <dbReference type="ChEBI" id="CHEBI:29105"/>
    </ligand>
</feature>
<dbReference type="NCBIfam" id="TIGR00449">
    <property type="entry name" value="tgt_general"/>
    <property type="match status" value="1"/>
</dbReference>
<evidence type="ECO:0000259" key="7">
    <source>
        <dbReference type="Pfam" id="PF01702"/>
    </source>
</evidence>
<name>A0A075MUJ6_9ARCH</name>
<feature type="binding site" evidence="6">
    <location>
        <position position="122"/>
    </location>
    <ligand>
        <name>substrate</name>
    </ligand>
</feature>
<sequence>MAFEVRYTDLAARIGRLSTPHGEVETPAFVPVVHPVRQTISPQFLKEKMGFSLVITNAYITLKHYGDEARKRGIHNIIGFDGSVMTDSGGYQVLEYGSVEVEPAAMAQFEKDIKSDIPIPLDKPTGYGLPYGQAKEYVRITLENCKETLEVVGNDTDAVWVGPVQGAEHFDLVEHSAQALDGMGFQFMALGSPVELMEAYEFATLARMIARAKKVIPAKPVHLFGAGHPLTIPLAIALGCDTFDSASYMLYAKDGRYMHANGTARMEEMTYLPCQCPVCSSHTLKELRDMPRDQRMIEVAKHNLHVLKAEVDMTKQAIMDGRLWEYVMQKARAHPKLMEAVQLFGNNGEFDFIADGTPLFKEKAIFFFDPIDQYRPEARRFRQAVSRFATTKKKLVVFPEGEIHPFYATRGFKALAKKFPDAQIATYNPYLGIIPAEISDVFPASHNLTPRAERRTSDYQTFVESLQAFAGKFDEVIIVADEFMKQAAHEARLKARVEDYHSDHVIDRL</sequence>
<comment type="caution">
    <text evidence="6">Lacks conserved residue(s) required for the propagation of feature annotation.</text>
</comment>
<evidence type="ECO:0000256" key="4">
    <source>
        <dbReference type="ARBA" id="ARBA00022723"/>
    </source>
</evidence>
<dbReference type="UniPathway" id="UPA00393"/>
<evidence type="ECO:0000256" key="1">
    <source>
        <dbReference type="ARBA" id="ARBA00022676"/>
    </source>
</evidence>
<dbReference type="InterPro" id="IPR050076">
    <property type="entry name" value="ArchSynthase1/Queuine_TRR"/>
</dbReference>
<dbReference type="RefSeq" id="WP_148701759.1">
    <property type="nucleotide sequence ID" value="NZ_CP007174.1"/>
</dbReference>
<dbReference type="SUPFAM" id="SSF88802">
    <property type="entry name" value="Pre-PUA domain"/>
    <property type="match status" value="1"/>
</dbReference>
<dbReference type="SUPFAM" id="SSF51713">
    <property type="entry name" value="tRNA-guanine transglycosylase"/>
    <property type="match status" value="1"/>
</dbReference>
<reference evidence="8 9" key="1">
    <citation type="journal article" date="2014" name="PLoS ONE">
        <title>Genome Sequence of Candidatus Nitrososphaera evergladensis from Group I.1b Enriched from Everglades Soil Reveals Novel Genomic Features of the Ammonia-Oxidizing Archaea.</title>
        <authorList>
            <person name="Zhalnina K.V."/>
            <person name="Dias R."/>
            <person name="Leonard M.T."/>
            <person name="Dorr de Quadros P."/>
            <person name="Camargo F.A."/>
            <person name="Drew J.C."/>
            <person name="Farmerie W.G."/>
            <person name="Daroub S.H."/>
            <person name="Triplett E.W."/>
        </authorList>
    </citation>
    <scope>NUCLEOTIDE SEQUENCE [LARGE SCALE GENOMIC DNA]</scope>
    <source>
        <strain evidence="8 9">SR1</strain>
    </source>
</reference>
<comment type="catalytic activity">
    <reaction evidence="6">
        <text>guanosine(15) in tRNA + 7-cyano-7-carbaguanine = 7-cyano-7-carbaguanosine(15) in tRNA + guanine</text>
        <dbReference type="Rhea" id="RHEA:43164"/>
        <dbReference type="Rhea" id="RHEA-COMP:10371"/>
        <dbReference type="Rhea" id="RHEA-COMP:10372"/>
        <dbReference type="ChEBI" id="CHEBI:16235"/>
        <dbReference type="ChEBI" id="CHEBI:45075"/>
        <dbReference type="ChEBI" id="CHEBI:74269"/>
        <dbReference type="ChEBI" id="CHEBI:82850"/>
        <dbReference type="EC" id="2.4.2.48"/>
    </reaction>
</comment>
<dbReference type="Proteomes" id="UP000028194">
    <property type="component" value="Chromosome"/>
</dbReference>
<feature type="domain" description="tRNA-guanine(15) transglycosylase-like" evidence="7">
    <location>
        <begin position="11"/>
        <end position="335"/>
    </location>
</feature>
<dbReference type="Gene3D" id="3.20.20.105">
    <property type="entry name" value="Queuine tRNA-ribosyltransferase-like"/>
    <property type="match status" value="1"/>
</dbReference>
<dbReference type="Pfam" id="PF01702">
    <property type="entry name" value="TGT"/>
    <property type="match status" value="1"/>
</dbReference>
<organism evidence="8 9">
    <name type="scientific">Candidatus Nitrososphaera evergladensis SR1</name>
    <dbReference type="NCBI Taxonomy" id="1459636"/>
    <lineage>
        <taxon>Archaea</taxon>
        <taxon>Nitrososphaerota</taxon>
        <taxon>Nitrososphaeria</taxon>
        <taxon>Nitrososphaerales</taxon>
        <taxon>Nitrososphaeraceae</taxon>
        <taxon>Nitrososphaera</taxon>
    </lineage>
</organism>
<evidence type="ECO:0000256" key="3">
    <source>
        <dbReference type="ARBA" id="ARBA00022694"/>
    </source>
</evidence>
<protein>
    <recommendedName>
        <fullName evidence="6">tRNA-guanine(15) transglycosylase</fullName>
        <ecNumber evidence="6">2.4.2.48</ecNumber>
    </recommendedName>
    <alternativeName>
        <fullName evidence="6">7-cyano-7-deazaguanine tRNA-ribosyltransferase</fullName>
    </alternativeName>
    <alternativeName>
        <fullName evidence="6">Archaeal tRNA-guanine transglycosylase</fullName>
    </alternativeName>
</protein>
<feature type="binding site" evidence="6">
    <location>
        <position position="276"/>
    </location>
    <ligand>
        <name>Zn(2+)</name>
        <dbReference type="ChEBI" id="CHEBI:29105"/>
    </ligand>
</feature>
<dbReference type="GO" id="GO:0002099">
    <property type="term" value="P:tRNA wobble guanine modification"/>
    <property type="evidence" value="ECO:0007669"/>
    <property type="project" value="TreeGrafter"/>
</dbReference>
<dbReference type="AlphaFoldDB" id="A0A075MUJ6"/>
<dbReference type="KEGG" id="nev:NTE_03307"/>
<keyword evidence="5 6" id="KW-0862">Zinc</keyword>
<dbReference type="NCBIfam" id="TIGR00432">
    <property type="entry name" value="arcsn_tRNA_tgt"/>
    <property type="match status" value="1"/>
</dbReference>
<keyword evidence="2 6" id="KW-0808">Transferase</keyword>
<dbReference type="PANTHER" id="PTHR46499:SF1">
    <property type="entry name" value="QUEUINE TRNA-RIBOSYLTRANSFERASE"/>
    <property type="match status" value="1"/>
</dbReference>
<dbReference type="EMBL" id="CP007174">
    <property type="protein sequence ID" value="AIF85336.1"/>
    <property type="molecule type" value="Genomic_DNA"/>
</dbReference>
<comment type="function">
    <text evidence="6">Exchanges the guanine residue with 7-cyano-7-deazaguanine (preQ0) at position 15 in the dihydrouridine loop (D-loop) of archaeal tRNAs.</text>
</comment>
<keyword evidence="9" id="KW-1185">Reference proteome</keyword>
<dbReference type="STRING" id="1459636.NTE_03307"/>
<feature type="binding site" evidence="6">
    <location>
        <position position="274"/>
    </location>
    <ligand>
        <name>Zn(2+)</name>
        <dbReference type="ChEBI" id="CHEBI:29105"/>
    </ligand>
</feature>
<dbReference type="eggNOG" id="arCOG00989">
    <property type="taxonomic scope" value="Archaea"/>
</dbReference>
<evidence type="ECO:0000313" key="9">
    <source>
        <dbReference type="Proteomes" id="UP000028194"/>
    </source>
</evidence>